<proteinExistence type="predicted"/>
<evidence type="ECO:0008006" key="4">
    <source>
        <dbReference type="Google" id="ProtNLM"/>
    </source>
</evidence>
<dbReference type="EMBL" id="QELD01000008">
    <property type="protein sequence ID" value="MDN4187703.1"/>
    <property type="molecule type" value="Genomic_DNA"/>
</dbReference>
<feature type="compositionally biased region" description="Basic and acidic residues" evidence="1">
    <location>
        <begin position="1"/>
        <end position="11"/>
    </location>
</feature>
<name>A0AAW7LKF6_BIFBR</name>
<evidence type="ECO:0000313" key="3">
    <source>
        <dbReference type="Proteomes" id="UP001169990"/>
    </source>
</evidence>
<comment type="caution">
    <text evidence="2">The sequence shown here is derived from an EMBL/GenBank/DDBJ whole genome shotgun (WGS) entry which is preliminary data.</text>
</comment>
<sequence>MEHKQAVHELGAEGGHLPAPPPNSRLILLALADRCGPDGRSAWPTVETLSLEVHCSESSVRRALKNVGTVWHDPPRRPEAGSMG</sequence>
<evidence type="ECO:0000256" key="1">
    <source>
        <dbReference type="SAM" id="MobiDB-lite"/>
    </source>
</evidence>
<dbReference type="Pfam" id="PF13730">
    <property type="entry name" value="HTH_36"/>
    <property type="match status" value="1"/>
</dbReference>
<reference evidence="2" key="2">
    <citation type="journal article" date="2022" name="3 Biotech.">
        <title>Isomaltooligosaccharides utilization and genomic characterization of human infant anti-inflammatory Bifidobacterium longum and Bifidobacterium breve strains.</title>
        <authorList>
            <person name="Sharma S."/>
            <person name="Singh S."/>
            <person name="Chaudhary V."/>
            <person name="Mantri S."/>
            <person name="Chander A."/>
            <person name="Maurya R."/>
            <person name="Rajarammohan S."/>
            <person name="Singh R.P."/>
            <person name="Rishi P."/>
            <person name="Bishnoi M."/>
            <person name="Bhadada S.K."/>
            <person name="Kondepudi K.K."/>
        </authorList>
    </citation>
    <scope>NUCLEOTIDE SEQUENCE</scope>
    <source>
        <strain evidence="2">Bif11</strain>
    </source>
</reference>
<protein>
    <recommendedName>
        <fullName evidence="4">Helix-turn-helix domain-containing protein</fullName>
    </recommendedName>
</protein>
<accession>A0AAW7LKF6</accession>
<evidence type="ECO:0000313" key="2">
    <source>
        <dbReference type="EMBL" id="MDN4187703.1"/>
    </source>
</evidence>
<feature type="region of interest" description="Disordered" evidence="1">
    <location>
        <begin position="1"/>
        <end position="21"/>
    </location>
</feature>
<gene>
    <name evidence="2" type="ORF">DC496_04900</name>
</gene>
<organism evidence="2 3">
    <name type="scientific">Bifidobacterium breve</name>
    <dbReference type="NCBI Taxonomy" id="1685"/>
    <lineage>
        <taxon>Bacteria</taxon>
        <taxon>Bacillati</taxon>
        <taxon>Actinomycetota</taxon>
        <taxon>Actinomycetes</taxon>
        <taxon>Bifidobacteriales</taxon>
        <taxon>Bifidobacteriaceae</taxon>
        <taxon>Bifidobacterium</taxon>
    </lineage>
</organism>
<dbReference type="AlphaFoldDB" id="A0AAW7LKF6"/>
<dbReference type="Proteomes" id="UP001169990">
    <property type="component" value="Unassembled WGS sequence"/>
</dbReference>
<reference evidence="2" key="1">
    <citation type="submission" date="2018-05" db="EMBL/GenBank/DDBJ databases">
        <authorList>
            <person name="Kondepudi K.K."/>
            <person name="Singh S."/>
            <person name="Chaudhry V."/>
            <person name="Mantri S."/>
            <person name="Bhadada S."/>
            <person name="Bishnoi M."/>
            <person name="Kaur J."/>
            <person name="Sharma S."/>
            <person name="Bhatia R."/>
        </authorList>
    </citation>
    <scope>NUCLEOTIDE SEQUENCE</scope>
    <source>
        <strain evidence="2">Bif11</strain>
    </source>
</reference>